<feature type="domain" description="Zn(2)-C6 fungal-type" evidence="3">
    <location>
        <begin position="415"/>
        <end position="447"/>
    </location>
</feature>
<gene>
    <name evidence="4" type="ORF">K470DRAFT_211372</name>
</gene>
<dbReference type="EMBL" id="MU005962">
    <property type="protein sequence ID" value="KAF2863118.1"/>
    <property type="molecule type" value="Genomic_DNA"/>
</dbReference>
<feature type="region of interest" description="Disordered" evidence="2">
    <location>
        <begin position="473"/>
        <end position="494"/>
    </location>
</feature>
<dbReference type="OrthoDB" id="4150467at2759"/>
<evidence type="ECO:0000313" key="4">
    <source>
        <dbReference type="EMBL" id="KAF2863118.1"/>
    </source>
</evidence>
<keyword evidence="1" id="KW-0539">Nucleus</keyword>
<feature type="compositionally biased region" description="Basic residues" evidence="2">
    <location>
        <begin position="335"/>
        <end position="347"/>
    </location>
</feature>
<feature type="region of interest" description="Disordered" evidence="2">
    <location>
        <begin position="85"/>
        <end position="112"/>
    </location>
</feature>
<dbReference type="InterPro" id="IPR001138">
    <property type="entry name" value="Zn2Cys6_DnaBD"/>
</dbReference>
<keyword evidence="5" id="KW-1185">Reference proteome</keyword>
<dbReference type="Proteomes" id="UP000799421">
    <property type="component" value="Unassembled WGS sequence"/>
</dbReference>
<evidence type="ECO:0000256" key="2">
    <source>
        <dbReference type="SAM" id="MobiDB-lite"/>
    </source>
</evidence>
<feature type="compositionally biased region" description="Basic and acidic residues" evidence="2">
    <location>
        <begin position="127"/>
        <end position="139"/>
    </location>
</feature>
<reference evidence="4" key="1">
    <citation type="journal article" date="2020" name="Stud. Mycol.">
        <title>101 Dothideomycetes genomes: a test case for predicting lifestyles and emergence of pathogens.</title>
        <authorList>
            <person name="Haridas S."/>
            <person name="Albert R."/>
            <person name="Binder M."/>
            <person name="Bloem J."/>
            <person name="Labutti K."/>
            <person name="Salamov A."/>
            <person name="Andreopoulos B."/>
            <person name="Baker S."/>
            <person name="Barry K."/>
            <person name="Bills G."/>
            <person name="Bluhm B."/>
            <person name="Cannon C."/>
            <person name="Castanera R."/>
            <person name="Culley D."/>
            <person name="Daum C."/>
            <person name="Ezra D."/>
            <person name="Gonzalez J."/>
            <person name="Henrissat B."/>
            <person name="Kuo A."/>
            <person name="Liang C."/>
            <person name="Lipzen A."/>
            <person name="Lutzoni F."/>
            <person name="Magnuson J."/>
            <person name="Mondo S."/>
            <person name="Nolan M."/>
            <person name="Ohm R."/>
            <person name="Pangilinan J."/>
            <person name="Park H.-J."/>
            <person name="Ramirez L."/>
            <person name="Alfaro M."/>
            <person name="Sun H."/>
            <person name="Tritt A."/>
            <person name="Yoshinaga Y."/>
            <person name="Zwiers L.-H."/>
            <person name="Turgeon B."/>
            <person name="Goodwin S."/>
            <person name="Spatafora J."/>
            <person name="Crous P."/>
            <person name="Grigoriev I."/>
        </authorList>
    </citation>
    <scope>NUCLEOTIDE SEQUENCE</scope>
    <source>
        <strain evidence="4">CBS 480.64</strain>
    </source>
</reference>
<dbReference type="PROSITE" id="PS50048">
    <property type="entry name" value="ZN2_CY6_FUNGAL_2"/>
    <property type="match status" value="1"/>
</dbReference>
<dbReference type="AlphaFoldDB" id="A0A6A7C913"/>
<dbReference type="CDD" id="cd00067">
    <property type="entry name" value="GAL4"/>
    <property type="match status" value="1"/>
</dbReference>
<protein>
    <recommendedName>
        <fullName evidence="3">Zn(2)-C6 fungal-type domain-containing protein</fullName>
    </recommendedName>
</protein>
<evidence type="ECO:0000313" key="5">
    <source>
        <dbReference type="Proteomes" id="UP000799421"/>
    </source>
</evidence>
<sequence length="494" mass="53603">MSPDKRDQKHVVFKLIDPSDPRYQARLPMRVMISPNDRTDSIITTVKNFYGLYDYGVSFENTDGMGIIAAYDNFEHDMTVLVRTVTPPPVSVPPSAPRHDARHSSQSSGARLGAPLDLRSSLAQDEWAHPPHDAPRDELGSTGNHADGSSTGGRRGRADHVIADISVDNIVEGGRRRRAFESSELPLFIPPQAPTTMSMSSVSPRGRTHADATSPVAPYLVGGHTHHVLPSPHSHSDAQRRFHAGPTLPPLNATTTPSQRTVTGTYPHPADVLPTPDPTVRSVISDEDVALQLMRLGDPGGYSHGRTSTSTIEDEFSGTTEAVSPCASDSEGQGHKIKKQRVVHRHSSNSTTTGDAWSRSTGKSTKIGTKRGAPSRIPMSPASLPGTSRKGSSASALNFQHQPLADEEDLSSKPRCQRCRKSKKGCDRQRPCGRCRDAGIGIEGCISEDEGNGRKGRYGRHMGVPIKKESEVFGERQTQQVLAPAQTDKRKRKK</sequence>
<accession>A0A6A7C913</accession>
<evidence type="ECO:0000256" key="1">
    <source>
        <dbReference type="ARBA" id="ARBA00023242"/>
    </source>
</evidence>
<dbReference type="GO" id="GO:0000981">
    <property type="term" value="F:DNA-binding transcription factor activity, RNA polymerase II-specific"/>
    <property type="evidence" value="ECO:0007669"/>
    <property type="project" value="InterPro"/>
</dbReference>
<dbReference type="SMART" id="SM00066">
    <property type="entry name" value="GAL4"/>
    <property type="match status" value="1"/>
</dbReference>
<feature type="region of interest" description="Disordered" evidence="2">
    <location>
        <begin position="127"/>
        <end position="160"/>
    </location>
</feature>
<feature type="compositionally biased region" description="Polar residues" evidence="2">
    <location>
        <begin position="385"/>
        <end position="395"/>
    </location>
</feature>
<feature type="compositionally biased region" description="Polar residues" evidence="2">
    <location>
        <begin position="194"/>
        <end position="203"/>
    </location>
</feature>
<feature type="region of interest" description="Disordered" evidence="2">
    <location>
        <begin position="187"/>
        <end position="278"/>
    </location>
</feature>
<feature type="compositionally biased region" description="Pro residues" evidence="2">
    <location>
        <begin position="86"/>
        <end position="96"/>
    </location>
</feature>
<organism evidence="4 5">
    <name type="scientific">Piedraia hortae CBS 480.64</name>
    <dbReference type="NCBI Taxonomy" id="1314780"/>
    <lineage>
        <taxon>Eukaryota</taxon>
        <taxon>Fungi</taxon>
        <taxon>Dikarya</taxon>
        <taxon>Ascomycota</taxon>
        <taxon>Pezizomycotina</taxon>
        <taxon>Dothideomycetes</taxon>
        <taxon>Dothideomycetidae</taxon>
        <taxon>Capnodiales</taxon>
        <taxon>Piedraiaceae</taxon>
        <taxon>Piedraia</taxon>
    </lineage>
</organism>
<name>A0A6A7C913_9PEZI</name>
<feature type="compositionally biased region" description="Polar residues" evidence="2">
    <location>
        <begin position="348"/>
        <end position="367"/>
    </location>
</feature>
<feature type="compositionally biased region" description="Polar residues" evidence="2">
    <location>
        <begin position="305"/>
        <end position="322"/>
    </location>
</feature>
<proteinExistence type="predicted"/>
<feature type="region of interest" description="Disordered" evidence="2">
    <location>
        <begin position="296"/>
        <end position="395"/>
    </location>
</feature>
<dbReference type="GO" id="GO:0008270">
    <property type="term" value="F:zinc ion binding"/>
    <property type="evidence" value="ECO:0007669"/>
    <property type="project" value="InterPro"/>
</dbReference>
<evidence type="ECO:0000259" key="3">
    <source>
        <dbReference type="PROSITE" id="PS50048"/>
    </source>
</evidence>